<comment type="caution">
    <text evidence="1">The sequence shown here is derived from an EMBL/GenBank/DDBJ whole genome shotgun (WGS) entry which is preliminary data.</text>
</comment>
<dbReference type="EMBL" id="BOMG01000150">
    <property type="protein sequence ID" value="GID61956.1"/>
    <property type="molecule type" value="Genomic_DNA"/>
</dbReference>
<keyword evidence="2" id="KW-1185">Reference proteome</keyword>
<gene>
    <name evidence="1" type="ORF">Aco03nite_103600</name>
</gene>
<sequence>MGGALSRPAQVPNAVGNRDDDALVNVFLVAAGGPPDAAVLHAYEQ</sequence>
<evidence type="ECO:0000313" key="2">
    <source>
        <dbReference type="Proteomes" id="UP000612282"/>
    </source>
</evidence>
<dbReference type="RefSeq" id="WP_203810437.1">
    <property type="nucleotide sequence ID" value="NZ_BAAAQE010000079.1"/>
</dbReference>
<evidence type="ECO:0000313" key="1">
    <source>
        <dbReference type="EMBL" id="GID61956.1"/>
    </source>
</evidence>
<proteinExistence type="predicted"/>
<organism evidence="1 2">
    <name type="scientific">Actinoplanes couchii</name>
    <dbReference type="NCBI Taxonomy" id="403638"/>
    <lineage>
        <taxon>Bacteria</taxon>
        <taxon>Bacillati</taxon>
        <taxon>Actinomycetota</taxon>
        <taxon>Actinomycetes</taxon>
        <taxon>Micromonosporales</taxon>
        <taxon>Micromonosporaceae</taxon>
        <taxon>Actinoplanes</taxon>
    </lineage>
</organism>
<accession>A0ABQ3XTV3</accession>
<protein>
    <submittedName>
        <fullName evidence="1">Uncharacterized protein</fullName>
    </submittedName>
</protein>
<dbReference type="Proteomes" id="UP000612282">
    <property type="component" value="Unassembled WGS sequence"/>
</dbReference>
<name>A0ABQ3XTV3_9ACTN</name>
<reference evidence="1 2" key="1">
    <citation type="submission" date="2021-01" db="EMBL/GenBank/DDBJ databases">
        <title>Whole genome shotgun sequence of Actinoplanes couchii NBRC 106145.</title>
        <authorList>
            <person name="Komaki H."/>
            <person name="Tamura T."/>
        </authorList>
    </citation>
    <scope>NUCLEOTIDE SEQUENCE [LARGE SCALE GENOMIC DNA]</scope>
    <source>
        <strain evidence="1 2">NBRC 106145</strain>
    </source>
</reference>